<feature type="region of interest" description="Disordered" evidence="1">
    <location>
        <begin position="349"/>
        <end position="371"/>
    </location>
</feature>
<evidence type="ECO:0008006" key="5">
    <source>
        <dbReference type="Google" id="ProtNLM"/>
    </source>
</evidence>
<organism evidence="3 4">
    <name type="scientific">Leptolyngbya foveolarum</name>
    <dbReference type="NCBI Taxonomy" id="47253"/>
    <lineage>
        <taxon>Bacteria</taxon>
        <taxon>Bacillati</taxon>
        <taxon>Cyanobacteriota</taxon>
        <taxon>Cyanophyceae</taxon>
        <taxon>Leptolyngbyales</taxon>
        <taxon>Leptolyngbyaceae</taxon>
        <taxon>Leptolyngbya group</taxon>
        <taxon>Leptolyngbya</taxon>
    </lineage>
</organism>
<dbReference type="AlphaFoldDB" id="A0A2W4VZV0"/>
<feature type="compositionally biased region" description="Polar residues" evidence="1">
    <location>
        <begin position="204"/>
        <end position="234"/>
    </location>
</feature>
<feature type="compositionally biased region" description="Basic and acidic residues" evidence="1">
    <location>
        <begin position="251"/>
        <end position="263"/>
    </location>
</feature>
<proteinExistence type="predicted"/>
<gene>
    <name evidence="3" type="ORF">DCF25_10695</name>
</gene>
<feature type="compositionally biased region" description="Polar residues" evidence="1">
    <location>
        <begin position="37"/>
        <end position="50"/>
    </location>
</feature>
<reference evidence="3 4" key="2">
    <citation type="submission" date="2018-06" db="EMBL/GenBank/DDBJ databases">
        <title>Metagenomic assembly of (sub)arctic Cyanobacteria and their associated microbiome from non-axenic cultures.</title>
        <authorList>
            <person name="Baurain D."/>
        </authorList>
    </citation>
    <scope>NUCLEOTIDE SEQUENCE [LARGE SCALE GENOMIC DNA]</scope>
    <source>
        <strain evidence="3">ULC129bin1</strain>
    </source>
</reference>
<keyword evidence="2" id="KW-1133">Transmembrane helix</keyword>
<evidence type="ECO:0000313" key="3">
    <source>
        <dbReference type="EMBL" id="PZO17811.1"/>
    </source>
</evidence>
<keyword evidence="2" id="KW-0472">Membrane</keyword>
<reference evidence="4" key="1">
    <citation type="submission" date="2018-04" db="EMBL/GenBank/DDBJ databases">
        <authorList>
            <person name="Cornet L."/>
        </authorList>
    </citation>
    <scope>NUCLEOTIDE SEQUENCE [LARGE SCALE GENOMIC DNA]</scope>
</reference>
<feature type="region of interest" description="Disordered" evidence="1">
    <location>
        <begin position="193"/>
        <end position="328"/>
    </location>
</feature>
<sequence>MKLSPANLSKTLQNIKPMRKLSGKLKRAIGKRGVRKGSTNSTAKPNSAKTSEIPGFIQNSKLVQNSKGARVAFHLLLVKPWVLVVGLWLVSALSAVVAIEGLVSPSKLTKAIPEPAVEVVPVAKTNSFIDVEQSAEGLTDDGNETEASAPDASEVVAANSRLPVWPLVTLVGSCAAGCVVISRRRAMLRIAAARARGKGRKPQTAKTQNAPTRLKASNSNPTRRTASAPSTLTPVTVLKSTARLVAQTSRDQTKDKGRDKLVEKTATYQEKKRRQRNRSSPQQTAIKPAGKSRVLASRSNAQQAAPQSRVSQPKRPQRPSQKVTRLVRRQPVVSVVPANHANRLDWVEGSLAHDMDRRFSMEEASKPRRVS</sequence>
<dbReference type="EMBL" id="QBMC01000063">
    <property type="protein sequence ID" value="PZO17811.1"/>
    <property type="molecule type" value="Genomic_DNA"/>
</dbReference>
<evidence type="ECO:0000256" key="1">
    <source>
        <dbReference type="SAM" id="MobiDB-lite"/>
    </source>
</evidence>
<keyword evidence="2" id="KW-0812">Transmembrane</keyword>
<protein>
    <recommendedName>
        <fullName evidence="5">Transmembrane protein</fullName>
    </recommendedName>
</protein>
<feature type="region of interest" description="Disordered" evidence="1">
    <location>
        <begin position="31"/>
        <end position="51"/>
    </location>
</feature>
<evidence type="ECO:0000313" key="4">
    <source>
        <dbReference type="Proteomes" id="UP000249354"/>
    </source>
</evidence>
<comment type="caution">
    <text evidence="3">The sequence shown here is derived from an EMBL/GenBank/DDBJ whole genome shotgun (WGS) entry which is preliminary data.</text>
</comment>
<feature type="transmembrane region" description="Helical" evidence="2">
    <location>
        <begin position="164"/>
        <end position="182"/>
    </location>
</feature>
<evidence type="ECO:0000256" key="2">
    <source>
        <dbReference type="SAM" id="Phobius"/>
    </source>
</evidence>
<dbReference type="Proteomes" id="UP000249354">
    <property type="component" value="Unassembled WGS sequence"/>
</dbReference>
<feature type="transmembrane region" description="Helical" evidence="2">
    <location>
        <begin position="71"/>
        <end position="99"/>
    </location>
</feature>
<feature type="compositionally biased region" description="Polar residues" evidence="1">
    <location>
        <begin position="297"/>
        <end position="311"/>
    </location>
</feature>
<accession>A0A2W4VZV0</accession>
<name>A0A2W4VZV0_9CYAN</name>